<organism evidence="2 3">
    <name type="scientific">Pandoraea morbifera</name>
    <dbReference type="NCBI Taxonomy" id="2508300"/>
    <lineage>
        <taxon>Bacteria</taxon>
        <taxon>Pseudomonadati</taxon>
        <taxon>Pseudomonadota</taxon>
        <taxon>Betaproteobacteria</taxon>
        <taxon>Burkholderiales</taxon>
        <taxon>Burkholderiaceae</taxon>
        <taxon>Pandoraea</taxon>
    </lineage>
</organism>
<gene>
    <name evidence="2" type="ORF">PMO31116_00148</name>
</gene>
<sequence>MALFGTFTVNNQFFSPLTIFGVGTFQAYSGDQGYRNRGGCTAVPNKGPIPAGRYWIVERPEGGLRSKMQAGIWDFYHSLNGTPTHRDEWFGLSKDDGQIDDTVQVNGVARGNFRLHPSGGSGVSFGCITLQSYTDFAAIRRALLNTIRMPIGNTGLTAYGFIEVTTYGNTCP</sequence>
<evidence type="ECO:0000313" key="2">
    <source>
        <dbReference type="EMBL" id="VVD61942.1"/>
    </source>
</evidence>
<evidence type="ECO:0000313" key="3">
    <source>
        <dbReference type="Proteomes" id="UP000368474"/>
    </source>
</evidence>
<reference evidence="2 3" key="1">
    <citation type="submission" date="2019-08" db="EMBL/GenBank/DDBJ databases">
        <authorList>
            <person name="Peeters C."/>
        </authorList>
    </citation>
    <scope>NUCLEOTIDE SEQUENCE [LARGE SCALE GENOMIC DNA]</scope>
    <source>
        <strain evidence="2 3">LMG 31116</strain>
    </source>
</reference>
<dbReference type="AlphaFoldDB" id="A0A5E4RHD7"/>
<protein>
    <recommendedName>
        <fullName evidence="1">Tlde1 domain-containing protein</fullName>
    </recommendedName>
</protein>
<dbReference type="EMBL" id="CABPSD010000001">
    <property type="protein sequence ID" value="VVD61942.1"/>
    <property type="molecule type" value="Genomic_DNA"/>
</dbReference>
<keyword evidence="3" id="KW-1185">Reference proteome</keyword>
<name>A0A5E4RHD7_9BURK</name>
<accession>A0A5E4RHD7</accession>
<dbReference type="Pfam" id="PF10908">
    <property type="entry name" value="Tlde1_dom"/>
    <property type="match status" value="1"/>
</dbReference>
<dbReference type="Proteomes" id="UP000368474">
    <property type="component" value="Unassembled WGS sequence"/>
</dbReference>
<evidence type="ECO:0000259" key="1">
    <source>
        <dbReference type="Pfam" id="PF10908"/>
    </source>
</evidence>
<proteinExistence type="predicted"/>
<dbReference type="InterPro" id="IPR021225">
    <property type="entry name" value="Tlde1_dom"/>
</dbReference>
<dbReference type="RefSeq" id="WP_150565015.1">
    <property type="nucleotide sequence ID" value="NZ_CABPSD010000001.1"/>
</dbReference>
<feature type="domain" description="Tlde1" evidence="1">
    <location>
        <begin position="24"/>
        <end position="147"/>
    </location>
</feature>